<protein>
    <submittedName>
        <fullName evidence="2">MarR family transcriptional regulator</fullName>
    </submittedName>
</protein>
<dbReference type="PROSITE" id="PS50995">
    <property type="entry name" value="HTH_MARR_2"/>
    <property type="match status" value="1"/>
</dbReference>
<dbReference type="RefSeq" id="WP_124872550.1">
    <property type="nucleotide sequence ID" value="NZ_CP034183.1"/>
</dbReference>
<organism evidence="2 3">
    <name type="scientific">Deinococcus psychrotolerans</name>
    <dbReference type="NCBI Taxonomy" id="2489213"/>
    <lineage>
        <taxon>Bacteria</taxon>
        <taxon>Thermotogati</taxon>
        <taxon>Deinococcota</taxon>
        <taxon>Deinococci</taxon>
        <taxon>Deinococcales</taxon>
        <taxon>Deinococcaceae</taxon>
        <taxon>Deinococcus</taxon>
    </lineage>
</organism>
<reference evidence="2 3" key="1">
    <citation type="submission" date="2018-11" db="EMBL/GenBank/DDBJ databases">
        <title>Deinococcus shelandsis sp. nov., isolated from South Shetland Islands soil of Antarctica.</title>
        <authorList>
            <person name="Tian J."/>
        </authorList>
    </citation>
    <scope>NUCLEOTIDE SEQUENCE [LARGE SCALE GENOMIC DNA]</scope>
    <source>
        <strain evidence="2 3">S14-83T</strain>
    </source>
</reference>
<dbReference type="InterPro" id="IPR000835">
    <property type="entry name" value="HTH_MarR-typ"/>
</dbReference>
<name>A0A3G8YPS8_9DEIO</name>
<dbReference type="InterPro" id="IPR036390">
    <property type="entry name" value="WH_DNA-bd_sf"/>
</dbReference>
<evidence type="ECO:0000313" key="2">
    <source>
        <dbReference type="EMBL" id="AZI43641.1"/>
    </source>
</evidence>
<dbReference type="Proteomes" id="UP000276417">
    <property type="component" value="Chromosome 1"/>
</dbReference>
<evidence type="ECO:0000313" key="3">
    <source>
        <dbReference type="Proteomes" id="UP000276417"/>
    </source>
</evidence>
<dbReference type="EMBL" id="CP034183">
    <property type="protein sequence ID" value="AZI43641.1"/>
    <property type="molecule type" value="Genomic_DNA"/>
</dbReference>
<feature type="domain" description="HTH marR-type" evidence="1">
    <location>
        <begin position="20"/>
        <end position="160"/>
    </location>
</feature>
<dbReference type="GO" id="GO:0006950">
    <property type="term" value="P:response to stress"/>
    <property type="evidence" value="ECO:0007669"/>
    <property type="project" value="TreeGrafter"/>
</dbReference>
<dbReference type="SUPFAM" id="SSF46785">
    <property type="entry name" value="Winged helix' DNA-binding domain"/>
    <property type="match status" value="1"/>
</dbReference>
<dbReference type="SMART" id="SM00347">
    <property type="entry name" value="HTH_MARR"/>
    <property type="match status" value="1"/>
</dbReference>
<dbReference type="InterPro" id="IPR036388">
    <property type="entry name" value="WH-like_DNA-bd_sf"/>
</dbReference>
<dbReference type="Gene3D" id="1.10.10.10">
    <property type="entry name" value="Winged helix-like DNA-binding domain superfamily/Winged helix DNA-binding domain"/>
    <property type="match status" value="1"/>
</dbReference>
<dbReference type="PANTHER" id="PTHR33164:SF57">
    <property type="entry name" value="MARR-FAMILY TRANSCRIPTIONAL REGULATOR"/>
    <property type="match status" value="1"/>
</dbReference>
<sequence>MTTNLDPPRCAADADSDDPTERLLRCMQRLHRLVADRLMGHLQGELQEEDVSLTQMTALYKVRAFMPLSVTALAEHLRVSLPATSQLIQELVRRGLMERSENPDNRREKLLALSSKGQQFLSMKERSLMGTYSEVFGQVDSVVLIRAEQAITALIQEAQTLQALSRPALQENR</sequence>
<dbReference type="Pfam" id="PF01047">
    <property type="entry name" value="MarR"/>
    <property type="match status" value="1"/>
</dbReference>
<dbReference type="AlphaFoldDB" id="A0A3G8YPS8"/>
<dbReference type="InterPro" id="IPR039422">
    <property type="entry name" value="MarR/SlyA-like"/>
</dbReference>
<dbReference type="PANTHER" id="PTHR33164">
    <property type="entry name" value="TRANSCRIPTIONAL REGULATOR, MARR FAMILY"/>
    <property type="match status" value="1"/>
</dbReference>
<proteinExistence type="predicted"/>
<dbReference type="GO" id="GO:0003700">
    <property type="term" value="F:DNA-binding transcription factor activity"/>
    <property type="evidence" value="ECO:0007669"/>
    <property type="project" value="InterPro"/>
</dbReference>
<dbReference type="OrthoDB" id="73801at2"/>
<gene>
    <name evidence="2" type="ORF">EHF33_13510</name>
</gene>
<keyword evidence="3" id="KW-1185">Reference proteome</keyword>
<evidence type="ECO:0000259" key="1">
    <source>
        <dbReference type="PROSITE" id="PS50995"/>
    </source>
</evidence>
<dbReference type="KEGG" id="dph:EHF33_13510"/>
<accession>A0A3G8YPS8</accession>